<feature type="transmembrane region" description="Helical" evidence="5">
    <location>
        <begin position="34"/>
        <end position="53"/>
    </location>
</feature>
<feature type="transmembrane region" description="Helical" evidence="5">
    <location>
        <begin position="110"/>
        <end position="139"/>
    </location>
</feature>
<feature type="transmembrane region" description="Helical" evidence="5">
    <location>
        <begin position="74"/>
        <end position="98"/>
    </location>
</feature>
<feature type="transmembrane region" description="Helical" evidence="5">
    <location>
        <begin position="256"/>
        <end position="285"/>
    </location>
</feature>
<dbReference type="InterPro" id="IPR011020">
    <property type="entry name" value="HTTM-like"/>
</dbReference>
<dbReference type="AlphaFoldDB" id="A0A562SV26"/>
<evidence type="ECO:0000259" key="6">
    <source>
        <dbReference type="SMART" id="SM00752"/>
    </source>
</evidence>
<dbReference type="NCBIfam" id="TIGR04033">
    <property type="entry name" value="export_SdpB"/>
    <property type="match status" value="1"/>
</dbReference>
<keyword evidence="3 5" id="KW-1133">Transmembrane helix</keyword>
<dbReference type="PANTHER" id="PTHR39535">
    <property type="entry name" value="SPORULATION-DELAYING PROTEIN SDPB"/>
    <property type="match status" value="1"/>
</dbReference>
<dbReference type="SMART" id="SM00752">
    <property type="entry name" value="HTTM"/>
    <property type="match status" value="1"/>
</dbReference>
<dbReference type="Proteomes" id="UP000316778">
    <property type="component" value="Unassembled WGS sequence"/>
</dbReference>
<keyword evidence="8" id="KW-1185">Reference proteome</keyword>
<comment type="subcellular location">
    <subcellularLocation>
        <location evidence="1">Endomembrane system</location>
        <topology evidence="1">Multi-pass membrane protein</topology>
    </subcellularLocation>
</comment>
<dbReference type="InterPro" id="IPR023894">
    <property type="entry name" value="Sporulation_SdpB"/>
</dbReference>
<dbReference type="OrthoDB" id="128729at2"/>
<dbReference type="PANTHER" id="PTHR39535:SF2">
    <property type="entry name" value="HTTM DOMAIN-CONTAINING PROTEIN"/>
    <property type="match status" value="1"/>
</dbReference>
<reference evidence="7 8" key="1">
    <citation type="journal article" date="2013" name="Stand. Genomic Sci.">
        <title>Genomic Encyclopedia of Type Strains, Phase I: The one thousand microbial genomes (KMG-I) project.</title>
        <authorList>
            <person name="Kyrpides N.C."/>
            <person name="Woyke T."/>
            <person name="Eisen J.A."/>
            <person name="Garrity G."/>
            <person name="Lilburn T.G."/>
            <person name="Beck B.J."/>
            <person name="Whitman W.B."/>
            <person name="Hugenholtz P."/>
            <person name="Klenk H.P."/>
        </authorList>
    </citation>
    <scope>NUCLEOTIDE SEQUENCE [LARGE SCALE GENOMIC DNA]</scope>
    <source>
        <strain evidence="7 8">DSM 13484</strain>
    </source>
</reference>
<protein>
    <submittedName>
        <fullName evidence="7">Antimicrobial peptide system SdpB family protein</fullName>
    </submittedName>
</protein>
<dbReference type="EMBL" id="VLLG01000005">
    <property type="protein sequence ID" value="TWI84500.1"/>
    <property type="molecule type" value="Genomic_DNA"/>
</dbReference>
<proteinExistence type="predicted"/>
<feature type="transmembrane region" description="Helical" evidence="5">
    <location>
        <begin position="159"/>
        <end position="181"/>
    </location>
</feature>
<name>A0A562SV26_CHIJA</name>
<evidence type="ECO:0000313" key="8">
    <source>
        <dbReference type="Proteomes" id="UP000316778"/>
    </source>
</evidence>
<gene>
    <name evidence="7" type="ORF">LX66_4870</name>
</gene>
<feature type="transmembrane region" description="Helical" evidence="5">
    <location>
        <begin position="222"/>
        <end position="244"/>
    </location>
</feature>
<evidence type="ECO:0000256" key="5">
    <source>
        <dbReference type="SAM" id="Phobius"/>
    </source>
</evidence>
<comment type="caution">
    <text evidence="7">The sequence shown here is derived from an EMBL/GenBank/DDBJ whole genome shotgun (WGS) entry which is preliminary data.</text>
</comment>
<dbReference type="InterPro" id="IPR052964">
    <property type="entry name" value="Sporulation_signal_mat"/>
</dbReference>
<evidence type="ECO:0000256" key="4">
    <source>
        <dbReference type="ARBA" id="ARBA00023136"/>
    </source>
</evidence>
<keyword evidence="2 5" id="KW-0812">Transmembrane</keyword>
<evidence type="ECO:0000256" key="1">
    <source>
        <dbReference type="ARBA" id="ARBA00004127"/>
    </source>
</evidence>
<evidence type="ECO:0000313" key="7">
    <source>
        <dbReference type="EMBL" id="TWI84500.1"/>
    </source>
</evidence>
<keyword evidence="4 5" id="KW-0472">Membrane</keyword>
<evidence type="ECO:0000256" key="3">
    <source>
        <dbReference type="ARBA" id="ARBA00022989"/>
    </source>
</evidence>
<organism evidence="7 8">
    <name type="scientific">Chitinophaga japonensis</name>
    <name type="common">Flexibacter japonensis</name>
    <dbReference type="NCBI Taxonomy" id="104662"/>
    <lineage>
        <taxon>Bacteria</taxon>
        <taxon>Pseudomonadati</taxon>
        <taxon>Bacteroidota</taxon>
        <taxon>Chitinophagia</taxon>
        <taxon>Chitinophagales</taxon>
        <taxon>Chitinophagaceae</taxon>
        <taxon>Chitinophaga</taxon>
    </lineage>
</organism>
<evidence type="ECO:0000256" key="2">
    <source>
        <dbReference type="ARBA" id="ARBA00022692"/>
    </source>
</evidence>
<sequence length="306" mass="34978">MRLPMYFMDTLLQRFDNLCQRSPFTNVYGLGRSILAAGTLFTLLVNNVHTLFISQNFRIRTHFILDKINLFYLFGYEHLPAAKLVAILILALVITGYLPRITGLLHWWVAYSFFNAAVIVDGGDQIAAVIALALVPLTLLDGRMNHWQKGTPAGRSRNYIAILCLFFIKIQMAVLYFNAAIAKFNVPEWLDGTVMYYWLAHNTFGLPGYMKDIVLPVVENPLGVLVLTWGTVIFEVMLFAAIFFRTGARMKMLCLGILFHLLIFLCLGLASFFFSMTGSLLLYLYPFDRHISFARHRFKLTQCAFR</sequence>
<dbReference type="GO" id="GO:0012505">
    <property type="term" value="C:endomembrane system"/>
    <property type="evidence" value="ECO:0007669"/>
    <property type="project" value="UniProtKB-SubCell"/>
</dbReference>
<accession>A0A562SV26</accession>
<feature type="domain" description="HTTM-like" evidence="6">
    <location>
        <begin position="20"/>
        <end position="288"/>
    </location>
</feature>
<dbReference type="RefSeq" id="WP_145718204.1">
    <property type="nucleotide sequence ID" value="NZ_BAAAFY010000002.1"/>
</dbReference>